<organism evidence="17 18">
    <name type="scientific">Marilutibacter spongiae</name>
    <dbReference type="NCBI Taxonomy" id="2025720"/>
    <lineage>
        <taxon>Bacteria</taxon>
        <taxon>Pseudomonadati</taxon>
        <taxon>Pseudomonadota</taxon>
        <taxon>Gammaproteobacteria</taxon>
        <taxon>Lysobacterales</taxon>
        <taxon>Lysobacteraceae</taxon>
        <taxon>Marilutibacter</taxon>
    </lineage>
</organism>
<evidence type="ECO:0000256" key="5">
    <source>
        <dbReference type="ARBA" id="ARBA00022475"/>
    </source>
</evidence>
<dbReference type="NCBIfam" id="TIGR03593">
    <property type="entry name" value="yidC_nterm"/>
    <property type="match status" value="1"/>
</dbReference>
<evidence type="ECO:0000256" key="8">
    <source>
        <dbReference type="ARBA" id="ARBA00022989"/>
    </source>
</evidence>
<keyword evidence="8 13" id="KW-1133">Transmembrane helix</keyword>
<dbReference type="InterPro" id="IPR001708">
    <property type="entry name" value="YidC/ALB3/OXA1/COX18"/>
</dbReference>
<keyword evidence="6 13" id="KW-0812">Transmembrane</keyword>
<evidence type="ECO:0000256" key="3">
    <source>
        <dbReference type="ARBA" id="ARBA00015325"/>
    </source>
</evidence>
<protein>
    <recommendedName>
        <fullName evidence="3 13">Membrane protein insertase YidC</fullName>
    </recommendedName>
    <alternativeName>
        <fullName evidence="12 13">Foldase YidC</fullName>
    </alternativeName>
    <alternativeName>
        <fullName evidence="11 13">Membrane integrase YidC</fullName>
    </alternativeName>
    <alternativeName>
        <fullName evidence="13">Membrane protein YidC</fullName>
    </alternativeName>
</protein>
<dbReference type="Pfam" id="PF14849">
    <property type="entry name" value="YidC_periplas"/>
    <property type="match status" value="1"/>
</dbReference>
<evidence type="ECO:0000256" key="6">
    <source>
        <dbReference type="ARBA" id="ARBA00022692"/>
    </source>
</evidence>
<dbReference type="GO" id="GO:0005886">
    <property type="term" value="C:plasma membrane"/>
    <property type="evidence" value="ECO:0007669"/>
    <property type="project" value="UniProtKB-SubCell"/>
</dbReference>
<evidence type="ECO:0000256" key="2">
    <source>
        <dbReference type="ARBA" id="ARBA00010527"/>
    </source>
</evidence>
<feature type="domain" description="Membrane insertase YidC N-terminal" evidence="16">
    <location>
        <begin position="81"/>
        <end position="359"/>
    </location>
</feature>
<evidence type="ECO:0000256" key="9">
    <source>
        <dbReference type="ARBA" id="ARBA00023136"/>
    </source>
</evidence>
<dbReference type="PANTHER" id="PTHR12428">
    <property type="entry name" value="OXA1"/>
    <property type="match status" value="1"/>
</dbReference>
<accession>A0A7W3TPA1</accession>
<dbReference type="InterPro" id="IPR038221">
    <property type="entry name" value="YidC_periplasmic_sf"/>
</dbReference>
<dbReference type="PANTHER" id="PTHR12428:SF65">
    <property type="entry name" value="CYTOCHROME C OXIDASE ASSEMBLY PROTEIN COX18, MITOCHONDRIAL"/>
    <property type="match status" value="1"/>
</dbReference>
<dbReference type="PRINTS" id="PR00701">
    <property type="entry name" value="60KDINNERMP"/>
</dbReference>
<comment type="subcellular location">
    <subcellularLocation>
        <location evidence="1">Cell inner membrane</location>
        <topology evidence="1">Multi-pass membrane protein</topology>
    </subcellularLocation>
    <subcellularLocation>
        <location evidence="13">Cell membrane</location>
        <topology evidence="13">Multi-pass membrane protein</topology>
    </subcellularLocation>
</comment>
<dbReference type="Pfam" id="PF02096">
    <property type="entry name" value="60KD_IMP"/>
    <property type="match status" value="1"/>
</dbReference>
<evidence type="ECO:0000256" key="1">
    <source>
        <dbReference type="ARBA" id="ARBA00004429"/>
    </source>
</evidence>
<dbReference type="GO" id="GO:0015031">
    <property type="term" value="P:protein transport"/>
    <property type="evidence" value="ECO:0007669"/>
    <property type="project" value="UniProtKB-KW"/>
</dbReference>
<dbReference type="EMBL" id="JACHTF010000021">
    <property type="protein sequence ID" value="MBB1061975.1"/>
    <property type="molecule type" value="Genomic_DNA"/>
</dbReference>
<dbReference type="GO" id="GO:0051205">
    <property type="term" value="P:protein insertion into membrane"/>
    <property type="evidence" value="ECO:0007669"/>
    <property type="project" value="TreeGrafter"/>
</dbReference>
<evidence type="ECO:0000313" key="18">
    <source>
        <dbReference type="Proteomes" id="UP000523196"/>
    </source>
</evidence>
<feature type="region of interest" description="Disordered" evidence="14">
    <location>
        <begin position="31"/>
        <end position="74"/>
    </location>
</feature>
<evidence type="ECO:0000256" key="14">
    <source>
        <dbReference type="SAM" id="MobiDB-lite"/>
    </source>
</evidence>
<feature type="transmembrane region" description="Helical" evidence="13">
    <location>
        <begin position="474"/>
        <end position="493"/>
    </location>
</feature>
<evidence type="ECO:0000256" key="12">
    <source>
        <dbReference type="ARBA" id="ARBA00033342"/>
    </source>
</evidence>
<comment type="function">
    <text evidence="13">Required for the insertion and/or proper folding and/or complex formation of integral membrane proteins into the membrane. Involved in integration of membrane proteins that insert both dependently and independently of the Sec translocase complex, as well as at least some lipoproteins. Aids folding of multispanning membrane proteins.</text>
</comment>
<dbReference type="CDD" id="cd20070">
    <property type="entry name" value="5TM_YidC_Alb3"/>
    <property type="match status" value="1"/>
</dbReference>
<dbReference type="InterPro" id="IPR028055">
    <property type="entry name" value="YidC/Oxa/ALB_C"/>
</dbReference>
<evidence type="ECO:0000256" key="7">
    <source>
        <dbReference type="ARBA" id="ARBA00022927"/>
    </source>
</evidence>
<evidence type="ECO:0000256" key="10">
    <source>
        <dbReference type="ARBA" id="ARBA00023186"/>
    </source>
</evidence>
<dbReference type="CDD" id="cd19961">
    <property type="entry name" value="EcYidC-like_peri"/>
    <property type="match status" value="1"/>
</dbReference>
<evidence type="ECO:0000256" key="4">
    <source>
        <dbReference type="ARBA" id="ARBA00022448"/>
    </source>
</evidence>
<dbReference type="InterPro" id="IPR047196">
    <property type="entry name" value="YidC_ALB_C"/>
</dbReference>
<sequence length="558" mass="61790">MNQTRVFLIIAWLMVATLLWMEWNKEQAPETSTPAAATVSGASVPGSTAQVPGAGTASQVPSATATAPEPQAVQAGDGPVVTVVTDVVRVEMTGGEMREVDLLGYGQTADDDSPPVRLFTRDPAHYFIARSGWSSEQAAPGAAGGFQLEGDVRDFRLAPGQDQVVVPFVWTGPDGVSIRRSYTFRRGDYAIGVRDEVVNQGSGPWQGYVYRQLDRVPAIVKKSGPMSAEGYSFQGAVWYDGEYDRRKYDDFVEDGPLDRTVTGGWVAMLQHHFFAAWIPQADQASLFVLDSGDGRYGIESRGPSFNVAAGGTAVTDARLWVGPKLVEGIKAQGVKGLDRAVDYSRFDIFAALANGLFWLLEKIHNLVGNWGWAIIGLVLIIKLAMFPLSSAQYKSMARMRKFQPRIQQLKERYGDDRQKFQQAMMELYKKEKINPVGGCLPMLVQMPIFLALYWTLLESVELRHAPWILWIQDLTARDPFFVLPIINAAVMWATQKLTPATGMDPMQQKMMQFMPLVFGVMFAFFPAGLVLYWVTNGSLGLLQQWWMTKKYADAPAKG</sequence>
<keyword evidence="4 13" id="KW-0813">Transport</keyword>
<gene>
    <name evidence="13 17" type="primary">yidC</name>
    <name evidence="17" type="ORF">H4F98_15485</name>
</gene>
<evidence type="ECO:0000259" key="15">
    <source>
        <dbReference type="Pfam" id="PF02096"/>
    </source>
</evidence>
<name>A0A7W3TPA1_9GAMM</name>
<feature type="transmembrane region" description="Helical" evidence="13">
    <location>
        <begin position="513"/>
        <end position="534"/>
    </location>
</feature>
<comment type="similarity">
    <text evidence="2 13">Belongs to the OXA1/ALB3/YidC family. Type 1 subfamily.</text>
</comment>
<dbReference type="Proteomes" id="UP000523196">
    <property type="component" value="Unassembled WGS sequence"/>
</dbReference>
<dbReference type="AlphaFoldDB" id="A0A7W3TPA1"/>
<evidence type="ECO:0000313" key="17">
    <source>
        <dbReference type="EMBL" id="MBB1061975.1"/>
    </source>
</evidence>
<feature type="domain" description="Membrane insertase YidC/Oxa/ALB C-terminal" evidence="15">
    <location>
        <begin position="370"/>
        <end position="549"/>
    </location>
</feature>
<keyword evidence="7 13" id="KW-0653">Protein transport</keyword>
<dbReference type="InterPro" id="IPR028053">
    <property type="entry name" value="Membr_insert_YidC_N"/>
</dbReference>
<comment type="subunit">
    <text evidence="13">Interacts with the Sec translocase complex via SecD. Specifically interacts with transmembrane segments of nascent integral membrane proteins during membrane integration.</text>
</comment>
<dbReference type="InterPro" id="IPR019998">
    <property type="entry name" value="Membr_insert_YidC"/>
</dbReference>
<keyword evidence="18" id="KW-1185">Reference proteome</keyword>
<dbReference type="HAMAP" id="MF_01810">
    <property type="entry name" value="YidC_type1"/>
    <property type="match status" value="1"/>
</dbReference>
<feature type="transmembrane region" description="Helical" evidence="13">
    <location>
        <begin position="372"/>
        <end position="391"/>
    </location>
</feature>
<evidence type="ECO:0000259" key="16">
    <source>
        <dbReference type="Pfam" id="PF14849"/>
    </source>
</evidence>
<dbReference type="NCBIfam" id="TIGR03592">
    <property type="entry name" value="yidC_oxa1_cterm"/>
    <property type="match status" value="1"/>
</dbReference>
<feature type="transmembrane region" description="Helical" evidence="13">
    <location>
        <begin position="433"/>
        <end position="454"/>
    </location>
</feature>
<dbReference type="PRINTS" id="PR01900">
    <property type="entry name" value="YIDCPROTEIN"/>
</dbReference>
<evidence type="ECO:0000256" key="13">
    <source>
        <dbReference type="HAMAP-Rule" id="MF_01810"/>
    </source>
</evidence>
<proteinExistence type="inferred from homology"/>
<feature type="compositionally biased region" description="Polar residues" evidence="14">
    <location>
        <begin position="45"/>
        <end position="65"/>
    </location>
</feature>
<comment type="caution">
    <text evidence="17">The sequence shown here is derived from an EMBL/GenBank/DDBJ whole genome shotgun (WGS) entry which is preliminary data.</text>
</comment>
<dbReference type="NCBIfam" id="NF002352">
    <property type="entry name" value="PRK01318.1-3"/>
    <property type="match status" value="1"/>
</dbReference>
<evidence type="ECO:0000256" key="11">
    <source>
        <dbReference type="ARBA" id="ARBA00033245"/>
    </source>
</evidence>
<dbReference type="RefSeq" id="WP_182688734.1">
    <property type="nucleotide sequence ID" value="NZ_JACHTF010000021.1"/>
</dbReference>
<keyword evidence="10 13" id="KW-0143">Chaperone</keyword>
<dbReference type="Gene3D" id="2.70.98.90">
    <property type="match status" value="1"/>
</dbReference>
<keyword evidence="5 13" id="KW-1003">Cell membrane</keyword>
<dbReference type="GO" id="GO:0032977">
    <property type="term" value="F:membrane insertase activity"/>
    <property type="evidence" value="ECO:0007669"/>
    <property type="project" value="InterPro"/>
</dbReference>
<reference evidence="17 18" key="1">
    <citation type="submission" date="2020-08" db="EMBL/GenBank/DDBJ databases">
        <authorList>
            <person name="Xu S."/>
            <person name="Li A."/>
        </authorList>
    </citation>
    <scope>NUCLEOTIDE SEQUENCE [LARGE SCALE GENOMIC DNA]</scope>
    <source>
        <strain evidence="17 18">119BY6-57</strain>
    </source>
</reference>
<keyword evidence="9 13" id="KW-0472">Membrane</keyword>